<sequence>MDKIKVGDTFTISDDMTEEQEMEVMAIMTVEDTDYVAVSFVEDLTGEENDDIDIFFMKIDDDGDLDQLSSDDEFQKVSKAFDEFVDAEDEDDTEE</sequence>
<reference evidence="1 2" key="1">
    <citation type="submission" date="2023-10" db="EMBL/GenBank/DDBJ databases">
        <title>Virgibacillus soli CC-YMP-6 genome.</title>
        <authorList>
            <person name="Miliotis G."/>
            <person name="Sengupta P."/>
            <person name="Hameed A."/>
            <person name="Chuvochina M."/>
            <person name="Mcdonagh F."/>
            <person name="Simpson A.C."/>
            <person name="Singh N.K."/>
            <person name="Rekha P.D."/>
            <person name="Raman K."/>
            <person name="Hugenholtz P."/>
            <person name="Venkateswaran K."/>
        </authorList>
    </citation>
    <scope>NUCLEOTIDE SEQUENCE [LARGE SCALE GENOMIC DNA]</scope>
    <source>
        <strain evidence="1 2">CC-YMP-6</strain>
    </source>
</reference>
<dbReference type="EMBL" id="JAWDIQ010000001">
    <property type="protein sequence ID" value="MDY0407643.1"/>
    <property type="molecule type" value="Genomic_DNA"/>
</dbReference>
<organism evidence="1 2">
    <name type="scientific">Paracerasibacillus soli</name>
    <dbReference type="NCBI Taxonomy" id="480284"/>
    <lineage>
        <taxon>Bacteria</taxon>
        <taxon>Bacillati</taxon>
        <taxon>Bacillota</taxon>
        <taxon>Bacilli</taxon>
        <taxon>Bacillales</taxon>
        <taxon>Bacillaceae</taxon>
        <taxon>Paracerasibacillus</taxon>
    </lineage>
</organism>
<dbReference type="InterPro" id="IPR009711">
    <property type="entry name" value="UPF0473"/>
</dbReference>
<gene>
    <name evidence="1" type="ORF">RWD45_02245</name>
</gene>
<protein>
    <submittedName>
        <fullName evidence="1">DUF1292 domain-containing protein</fullName>
    </submittedName>
</protein>
<dbReference type="RefSeq" id="WP_320378440.1">
    <property type="nucleotide sequence ID" value="NZ_JAWDIQ010000001.1"/>
</dbReference>
<proteinExistence type="predicted"/>
<dbReference type="Pfam" id="PF06949">
    <property type="entry name" value="DUF1292"/>
    <property type="match status" value="1"/>
</dbReference>
<evidence type="ECO:0000313" key="1">
    <source>
        <dbReference type="EMBL" id="MDY0407643.1"/>
    </source>
</evidence>
<evidence type="ECO:0000313" key="2">
    <source>
        <dbReference type="Proteomes" id="UP001275315"/>
    </source>
</evidence>
<dbReference type="Proteomes" id="UP001275315">
    <property type="component" value="Unassembled WGS sequence"/>
</dbReference>
<comment type="caution">
    <text evidence="1">The sequence shown here is derived from an EMBL/GenBank/DDBJ whole genome shotgun (WGS) entry which is preliminary data.</text>
</comment>
<name>A0ABU5CMQ7_9BACI</name>
<accession>A0ABU5CMQ7</accession>
<keyword evidence="2" id="KW-1185">Reference proteome</keyword>